<name>A0A2Z6ZWP7_9LAMI</name>
<organism evidence="1 2">
    <name type="scientific">Dorcoceras hygrometricum</name>
    <dbReference type="NCBI Taxonomy" id="472368"/>
    <lineage>
        <taxon>Eukaryota</taxon>
        <taxon>Viridiplantae</taxon>
        <taxon>Streptophyta</taxon>
        <taxon>Embryophyta</taxon>
        <taxon>Tracheophyta</taxon>
        <taxon>Spermatophyta</taxon>
        <taxon>Magnoliopsida</taxon>
        <taxon>eudicotyledons</taxon>
        <taxon>Gunneridae</taxon>
        <taxon>Pentapetalae</taxon>
        <taxon>asterids</taxon>
        <taxon>lamiids</taxon>
        <taxon>Lamiales</taxon>
        <taxon>Gesneriaceae</taxon>
        <taxon>Didymocarpoideae</taxon>
        <taxon>Trichosporeae</taxon>
        <taxon>Loxocarpinae</taxon>
        <taxon>Dorcoceras</taxon>
    </lineage>
</organism>
<dbReference type="AlphaFoldDB" id="A0A2Z6ZWP7"/>
<protein>
    <submittedName>
        <fullName evidence="1">Uncharacterized protein</fullName>
    </submittedName>
</protein>
<keyword evidence="2" id="KW-1185">Reference proteome</keyword>
<dbReference type="EMBL" id="KV027899">
    <property type="protein sequence ID" value="KZV13718.1"/>
    <property type="molecule type" value="Genomic_DNA"/>
</dbReference>
<proteinExistence type="predicted"/>
<dbReference type="Proteomes" id="UP000250235">
    <property type="component" value="Unassembled WGS sequence"/>
</dbReference>
<sequence>MERRHFGLDKCRTDLDSLSNGYIQTEAIYAKATPLKKVDESTLVRRINESEKDRRGGRWCRCEAIAENTLIAQCTSRGKMNRKTKQSTAIIEELSRESIAEC</sequence>
<evidence type="ECO:0000313" key="1">
    <source>
        <dbReference type="EMBL" id="KZV13718.1"/>
    </source>
</evidence>
<accession>A0A2Z6ZWP7</accession>
<evidence type="ECO:0000313" key="2">
    <source>
        <dbReference type="Proteomes" id="UP000250235"/>
    </source>
</evidence>
<gene>
    <name evidence="1" type="ORF">F511_45122</name>
</gene>
<reference evidence="1 2" key="1">
    <citation type="journal article" date="2015" name="Proc. Natl. Acad. Sci. U.S.A.">
        <title>The resurrection genome of Boea hygrometrica: A blueprint for survival of dehydration.</title>
        <authorList>
            <person name="Xiao L."/>
            <person name="Yang G."/>
            <person name="Zhang L."/>
            <person name="Yang X."/>
            <person name="Zhao S."/>
            <person name="Ji Z."/>
            <person name="Zhou Q."/>
            <person name="Hu M."/>
            <person name="Wang Y."/>
            <person name="Chen M."/>
            <person name="Xu Y."/>
            <person name="Jin H."/>
            <person name="Xiao X."/>
            <person name="Hu G."/>
            <person name="Bao F."/>
            <person name="Hu Y."/>
            <person name="Wan P."/>
            <person name="Li L."/>
            <person name="Deng X."/>
            <person name="Kuang T."/>
            <person name="Xiang C."/>
            <person name="Zhu J.K."/>
            <person name="Oliver M.J."/>
            <person name="He Y."/>
        </authorList>
    </citation>
    <scope>NUCLEOTIDE SEQUENCE [LARGE SCALE GENOMIC DNA]</scope>
    <source>
        <strain evidence="2">cv. XS01</strain>
    </source>
</reference>